<evidence type="ECO:0000256" key="3">
    <source>
        <dbReference type="SAM" id="SignalP"/>
    </source>
</evidence>
<dbReference type="AlphaFoldDB" id="A0A1Y5P905"/>
<keyword evidence="2" id="KW-1133">Transmembrane helix</keyword>
<feature type="transmembrane region" description="Helical" evidence="2">
    <location>
        <begin position="298"/>
        <end position="321"/>
    </location>
</feature>
<feature type="signal peptide" evidence="3">
    <location>
        <begin position="1"/>
        <end position="29"/>
    </location>
</feature>
<feature type="region of interest" description="Disordered" evidence="1">
    <location>
        <begin position="165"/>
        <end position="216"/>
    </location>
</feature>
<feature type="chain" id="PRO_5038486566" evidence="3">
    <location>
        <begin position="30"/>
        <end position="340"/>
    </location>
</feature>
<evidence type="ECO:0000256" key="1">
    <source>
        <dbReference type="SAM" id="MobiDB-lite"/>
    </source>
</evidence>
<feature type="region of interest" description="Disordered" evidence="1">
    <location>
        <begin position="39"/>
        <end position="105"/>
    </location>
</feature>
<proteinExistence type="predicted"/>
<feature type="compositionally biased region" description="Basic and acidic residues" evidence="1">
    <location>
        <begin position="46"/>
        <end position="59"/>
    </location>
</feature>
<feature type="compositionally biased region" description="Low complexity" evidence="1">
    <location>
        <begin position="245"/>
        <end position="260"/>
    </location>
</feature>
<organism evidence="4">
    <name type="scientific">uncultured Mycobacterium sp</name>
    <dbReference type="NCBI Taxonomy" id="171292"/>
    <lineage>
        <taxon>Bacteria</taxon>
        <taxon>Bacillati</taxon>
        <taxon>Actinomycetota</taxon>
        <taxon>Actinomycetes</taxon>
        <taxon>Mycobacteriales</taxon>
        <taxon>Mycobacteriaceae</taxon>
        <taxon>Mycobacterium</taxon>
        <taxon>environmental samples</taxon>
    </lineage>
</organism>
<dbReference type="EMBL" id="FLQS01000006">
    <property type="protein sequence ID" value="SBS72601.1"/>
    <property type="molecule type" value="Genomic_DNA"/>
</dbReference>
<accession>A0A1Y5P905</accession>
<feature type="compositionally biased region" description="Pro residues" evidence="1">
    <location>
        <begin position="193"/>
        <end position="205"/>
    </location>
</feature>
<feature type="compositionally biased region" description="Basic residues" evidence="1">
    <location>
        <begin position="60"/>
        <end position="74"/>
    </location>
</feature>
<protein>
    <submittedName>
        <fullName evidence="4">Uncharacterized protein</fullName>
    </submittedName>
</protein>
<keyword evidence="2" id="KW-0812">Transmembrane</keyword>
<keyword evidence="3" id="KW-0732">Signal</keyword>
<keyword evidence="2" id="KW-0472">Membrane</keyword>
<sequence length="340" mass="34462">MNRSPMKAAAISWVIACGLLCGGTGMVWAPLAAADPGTVGNSHGGPDADGRSDSNDARRGGRPGTHRPGGPRKPRGTDIKPGATRPDEGVVAGSRRHRGLPGGHLYPGLPGHHGWPHHDWPDSDGPCSGWPFPPFPPIVLPPLPPLHWPRAATGDGVGVVGSARPPSLSIGRPPEAVGGGGGGGARIDLRPRTIPPGEPGQPGEPPVISAEHGTVGPAGLEPPPITMPPLIGLPPAFPAPMRPIGPGAEPGPRTGPGREPATTRERPPATSAGAGTEMPPSTRVGYPRYLREAKMGEVAALALPGFAGLLALTALGGVVGYRQAKAGHVVRTAGTTRFMG</sequence>
<reference evidence="4" key="1">
    <citation type="submission" date="2016-03" db="EMBL/GenBank/DDBJ databases">
        <authorList>
            <person name="Ploux O."/>
        </authorList>
    </citation>
    <scope>NUCLEOTIDE SEQUENCE</scope>
    <source>
        <strain evidence="4">UC10</strain>
    </source>
</reference>
<feature type="region of interest" description="Disordered" evidence="1">
    <location>
        <begin position="235"/>
        <end position="284"/>
    </location>
</feature>
<evidence type="ECO:0000313" key="4">
    <source>
        <dbReference type="EMBL" id="SBS72601.1"/>
    </source>
</evidence>
<gene>
    <name evidence="4" type="ORF">MHPYR_140072</name>
</gene>
<name>A0A1Y5P905_9MYCO</name>
<evidence type="ECO:0000256" key="2">
    <source>
        <dbReference type="SAM" id="Phobius"/>
    </source>
</evidence>